<dbReference type="GO" id="GO:0046872">
    <property type="term" value="F:metal ion binding"/>
    <property type="evidence" value="ECO:0007669"/>
    <property type="project" value="UniProtKB-KW"/>
</dbReference>
<dbReference type="NCBIfam" id="TIGR00365">
    <property type="entry name" value="Grx4 family monothiol glutaredoxin"/>
    <property type="match status" value="1"/>
</dbReference>
<dbReference type="PANTHER" id="PTHR31197:SF5">
    <property type="entry name" value="OS01G0612600 PROTEIN"/>
    <property type="match status" value="1"/>
</dbReference>
<dbReference type="Gene3D" id="3.30.40.10">
    <property type="entry name" value="Zinc/RING finger domain, C3HC4 (zinc finger)"/>
    <property type="match status" value="1"/>
</dbReference>
<dbReference type="AlphaFoldDB" id="A5BLN1"/>
<proteinExistence type="inferred from homology"/>
<evidence type="ECO:0000256" key="1">
    <source>
        <dbReference type="ARBA" id="ARBA00008983"/>
    </source>
</evidence>
<dbReference type="InterPro" id="IPR013083">
    <property type="entry name" value="Znf_RING/FYVE/PHD"/>
</dbReference>
<evidence type="ECO:0000313" key="9">
    <source>
        <dbReference type="EMBL" id="CAN74745.1"/>
    </source>
</evidence>
<dbReference type="PROSITE" id="PS51354">
    <property type="entry name" value="GLUTAREDOXIN_2"/>
    <property type="match status" value="1"/>
</dbReference>
<dbReference type="InterPro" id="IPR004480">
    <property type="entry name" value="Monothiol_GRX-rel"/>
</dbReference>
<evidence type="ECO:0000256" key="6">
    <source>
        <dbReference type="ARBA" id="ARBA00023284"/>
    </source>
</evidence>
<evidence type="ECO:0000259" key="8">
    <source>
        <dbReference type="Pfam" id="PF00462"/>
    </source>
</evidence>
<name>A5BLN1_VITVI</name>
<feature type="compositionally biased region" description="Basic and acidic residues" evidence="7">
    <location>
        <begin position="1"/>
        <end position="11"/>
    </location>
</feature>
<dbReference type="Pfam" id="PF07800">
    <property type="entry name" value="DUF1644"/>
    <property type="match status" value="1"/>
</dbReference>
<keyword evidence="2" id="KW-0001">2Fe-2S</keyword>
<dbReference type="FunFam" id="3.40.30.10:FF:000005">
    <property type="entry name" value="Glutaredoxin 5"/>
    <property type="match status" value="1"/>
</dbReference>
<dbReference type="Gene3D" id="3.40.30.10">
    <property type="entry name" value="Glutaredoxin"/>
    <property type="match status" value="1"/>
</dbReference>
<evidence type="ECO:0000256" key="4">
    <source>
        <dbReference type="ARBA" id="ARBA00023004"/>
    </source>
</evidence>
<keyword evidence="4" id="KW-0408">Iron</keyword>
<evidence type="ECO:0000256" key="3">
    <source>
        <dbReference type="ARBA" id="ARBA00022723"/>
    </source>
</evidence>
<evidence type="ECO:0000256" key="2">
    <source>
        <dbReference type="ARBA" id="ARBA00022714"/>
    </source>
</evidence>
<dbReference type="EMBL" id="AM463781">
    <property type="protein sequence ID" value="CAN74745.1"/>
    <property type="molecule type" value="Genomic_DNA"/>
</dbReference>
<feature type="region of interest" description="Disordered" evidence="7">
    <location>
        <begin position="1"/>
        <end position="35"/>
    </location>
</feature>
<dbReference type="InterPro" id="IPR036249">
    <property type="entry name" value="Thioredoxin-like_sf"/>
</dbReference>
<organism evidence="9">
    <name type="scientific">Vitis vinifera</name>
    <name type="common">Grape</name>
    <dbReference type="NCBI Taxonomy" id="29760"/>
    <lineage>
        <taxon>Eukaryota</taxon>
        <taxon>Viridiplantae</taxon>
        <taxon>Streptophyta</taxon>
        <taxon>Embryophyta</taxon>
        <taxon>Tracheophyta</taxon>
        <taxon>Spermatophyta</taxon>
        <taxon>Magnoliopsida</taxon>
        <taxon>eudicotyledons</taxon>
        <taxon>Gunneridae</taxon>
        <taxon>Pentapetalae</taxon>
        <taxon>rosids</taxon>
        <taxon>Vitales</taxon>
        <taxon>Vitaceae</taxon>
        <taxon>Viteae</taxon>
        <taxon>Vitis</taxon>
    </lineage>
</organism>
<dbReference type="InterPro" id="IPR012866">
    <property type="entry name" value="DUF1644"/>
</dbReference>
<accession>A5BLN1</accession>
<dbReference type="PANTHER" id="PTHR31197">
    <property type="entry name" value="OS01G0612600 PROTEIN"/>
    <property type="match status" value="1"/>
</dbReference>
<dbReference type="ExpressionAtlas" id="A5BLN1">
    <property type="expression patterns" value="baseline and differential"/>
</dbReference>
<reference evidence="9" key="1">
    <citation type="journal article" date="2007" name="PLoS ONE">
        <title>The first genome sequence of an elite grapevine cultivar (Pinot noir Vitis vinifera L.): coping with a highly heterozygous genome.</title>
        <authorList>
            <person name="Velasco R."/>
            <person name="Zharkikh A."/>
            <person name="Troggio M."/>
            <person name="Cartwright D.A."/>
            <person name="Cestaro A."/>
            <person name="Pruss D."/>
            <person name="Pindo M."/>
            <person name="FitzGerald L.M."/>
            <person name="Vezzulli S."/>
            <person name="Reid J."/>
            <person name="Malacarne G."/>
            <person name="Iliev D."/>
            <person name="Coppola G."/>
            <person name="Wardell B."/>
            <person name="Micheletti D."/>
            <person name="Macalma T."/>
            <person name="Facci M."/>
            <person name="Mitchell J.T."/>
            <person name="Perazzolli M."/>
            <person name="Eldredge G."/>
            <person name="Gatto P."/>
            <person name="Oyzerski R."/>
            <person name="Moretto M."/>
            <person name="Gutin N."/>
            <person name="Stefanini M."/>
            <person name="Chen Y."/>
            <person name="Segala C."/>
            <person name="Davenport C."/>
            <person name="Dematte L."/>
            <person name="Mraz A."/>
            <person name="Battilana J."/>
            <person name="Stormo K."/>
            <person name="Costa F."/>
            <person name="Tao Q."/>
            <person name="Si-Ammour A."/>
            <person name="Harkins T."/>
            <person name="Lackey A."/>
            <person name="Perbost C."/>
            <person name="Taillon B."/>
            <person name="Stella A."/>
            <person name="Solovyev V."/>
            <person name="Fawcett J.A."/>
            <person name="Sterck L."/>
            <person name="Vandepoele K."/>
            <person name="Grando S.M."/>
            <person name="Toppo S."/>
            <person name="Moser C."/>
            <person name="Lanchbury J."/>
            <person name="Bogden R."/>
            <person name="Skolnick M."/>
            <person name="Sgaramella V."/>
            <person name="Bhatnagar S.K."/>
            <person name="Fontana P."/>
            <person name="Gutin A."/>
            <person name="Van de Peer Y."/>
            <person name="Salamini F."/>
            <person name="Viola R."/>
        </authorList>
    </citation>
    <scope>NUCLEOTIDE SEQUENCE</scope>
</reference>
<protein>
    <recommendedName>
        <fullName evidence="8">Glutaredoxin domain-containing protein</fullName>
    </recommendedName>
</protein>
<keyword evidence="5" id="KW-0411">Iron-sulfur</keyword>
<keyword evidence="3" id="KW-0479">Metal-binding</keyword>
<dbReference type="InterPro" id="IPR033658">
    <property type="entry name" value="GRX_PICOT-like"/>
</dbReference>
<keyword evidence="6" id="KW-0676">Redox-active center</keyword>
<dbReference type="GO" id="GO:0051537">
    <property type="term" value="F:2 iron, 2 sulfur cluster binding"/>
    <property type="evidence" value="ECO:0007669"/>
    <property type="project" value="UniProtKB-KW"/>
</dbReference>
<evidence type="ECO:0000256" key="7">
    <source>
        <dbReference type="SAM" id="MobiDB-lite"/>
    </source>
</evidence>
<dbReference type="InterPro" id="IPR002109">
    <property type="entry name" value="Glutaredoxin"/>
</dbReference>
<dbReference type="Pfam" id="PF00462">
    <property type="entry name" value="Glutaredoxin"/>
    <property type="match status" value="1"/>
</dbReference>
<sequence>MTKTRKVDKVGECASPRGFEHTKKSRSKTLSKQKEDESEWEETRCPICWEHPHNAVLLRCSSHKKGCRPYMCNTSDHHSNCLNNFHRTFSKKVEIGDRPSGKKVTHVKCPMCRGKINGWKVVQPARCFMDSKPRSCPCEGCDFRGNYSQLRLHARSEHPFARPAEANPQLVREWARRVSERDLQDALNVLESERIKLKAQSPNPKQLRQFSAIATFLCLADSNIMARSLSNAFLKGISSFPSARFSTMVRTKIYGTVIQFFNQVSGSIFQNGMRYSTTVPNDPDTHDDFKSTNKLESSGLALQDIVEQDVKDNPVMIYMKGVPDVPRCGFSSLAVRVLKEYNVPLSARNILEDPELKIAVKKFSHWPTFPQIFIKGEFIGGSDIILNMHQTGELKEKLKDVSAPQEKSE</sequence>
<feature type="domain" description="Glutaredoxin" evidence="8">
    <location>
        <begin position="315"/>
        <end position="379"/>
    </location>
</feature>
<gene>
    <name evidence="9" type="ORF">VITISV_033251</name>
</gene>
<comment type="similarity">
    <text evidence="1">Belongs to the glutaredoxin family. CGFS subfamily.</text>
</comment>
<dbReference type="SUPFAM" id="SSF52833">
    <property type="entry name" value="Thioredoxin-like"/>
    <property type="match status" value="1"/>
</dbReference>
<evidence type="ECO:0000256" key="5">
    <source>
        <dbReference type="ARBA" id="ARBA00023014"/>
    </source>
</evidence>
<dbReference type="CDD" id="cd03028">
    <property type="entry name" value="GRX_PICOT_like"/>
    <property type="match status" value="1"/>
</dbReference>